<evidence type="ECO:0000256" key="1">
    <source>
        <dbReference type="SAM" id="Phobius"/>
    </source>
</evidence>
<proteinExistence type="predicted"/>
<sequence>MNGGAAHTGICIRNDSSGIWVIRSKQAGYLDVCLAWNRAVKPTKSITSSQPTSDDSELKDRRANVMWYTVIAVLGVAMVSVVGSLLVNASSLQVGSFWATRPWLADEQEDENREAMVAAREIVRFAARPMTVNVSLTRTTRRRRAPISTIPTTEKPEKATMKRMLRQPLSTIGPNHVCGRAFYTYCSVLNQEAYYSAREGRCLLTTADAVRVCNRSPNRFASIDACYNSCGRMHGPMADRCFEKTLFTDCNRQDVWHNWWVFSGKDCVQWGFPHGLCPDDDGSDVGVFADEAACVERCLSSKDVGENRGCRRPKAKSCTEEQLRFPYFAEILASGRGHCVKATVENLLMHRCLIGANQFNSVSACQEACERRKT</sequence>
<dbReference type="AlphaFoldDB" id="A0A9J6D3X7"/>
<keyword evidence="1" id="KW-1133">Transmembrane helix</keyword>
<dbReference type="EMBL" id="JABSTU010000109">
    <property type="protein sequence ID" value="KAH8001101.1"/>
    <property type="molecule type" value="Genomic_DNA"/>
</dbReference>
<dbReference type="Proteomes" id="UP000821866">
    <property type="component" value="Unassembled WGS sequence"/>
</dbReference>
<evidence type="ECO:0000313" key="3">
    <source>
        <dbReference type="Proteomes" id="UP000821866"/>
    </source>
</evidence>
<protein>
    <submittedName>
        <fullName evidence="2">Uncharacterized protein</fullName>
    </submittedName>
</protein>
<evidence type="ECO:0000313" key="2">
    <source>
        <dbReference type="EMBL" id="KAH8001101.1"/>
    </source>
</evidence>
<feature type="transmembrane region" description="Helical" evidence="1">
    <location>
        <begin position="65"/>
        <end position="87"/>
    </location>
</feature>
<keyword evidence="1" id="KW-0472">Membrane</keyword>
<name>A0A9J6D3X7_RHIMP</name>
<dbReference type="VEuPathDB" id="VectorBase:LOC119173826"/>
<keyword evidence="3" id="KW-1185">Reference proteome</keyword>
<accession>A0A9J6D3X7</accession>
<reference evidence="2" key="1">
    <citation type="journal article" date="2020" name="Cell">
        <title>Large-Scale Comparative Analyses of Tick Genomes Elucidate Their Genetic Diversity and Vector Capacities.</title>
        <authorList>
            <consortium name="Tick Genome and Microbiome Consortium (TIGMIC)"/>
            <person name="Jia N."/>
            <person name="Wang J."/>
            <person name="Shi W."/>
            <person name="Du L."/>
            <person name="Sun Y."/>
            <person name="Zhan W."/>
            <person name="Jiang J.F."/>
            <person name="Wang Q."/>
            <person name="Zhang B."/>
            <person name="Ji P."/>
            <person name="Bell-Sakyi L."/>
            <person name="Cui X.M."/>
            <person name="Yuan T.T."/>
            <person name="Jiang B.G."/>
            <person name="Yang W.F."/>
            <person name="Lam T.T."/>
            <person name="Chang Q.C."/>
            <person name="Ding S.J."/>
            <person name="Wang X.J."/>
            <person name="Zhu J.G."/>
            <person name="Ruan X.D."/>
            <person name="Zhao L."/>
            <person name="Wei J.T."/>
            <person name="Ye R.Z."/>
            <person name="Que T.C."/>
            <person name="Du C.H."/>
            <person name="Zhou Y.H."/>
            <person name="Cheng J.X."/>
            <person name="Dai P.F."/>
            <person name="Guo W.B."/>
            <person name="Han X.H."/>
            <person name="Huang E.J."/>
            <person name="Li L.F."/>
            <person name="Wei W."/>
            <person name="Gao Y.C."/>
            <person name="Liu J.Z."/>
            <person name="Shao H.Z."/>
            <person name="Wang X."/>
            <person name="Wang C.C."/>
            <person name="Yang T.C."/>
            <person name="Huo Q.B."/>
            <person name="Li W."/>
            <person name="Chen H.Y."/>
            <person name="Chen S.E."/>
            <person name="Zhou L.G."/>
            <person name="Ni X.B."/>
            <person name="Tian J.H."/>
            <person name="Sheng Y."/>
            <person name="Liu T."/>
            <person name="Pan Y.S."/>
            <person name="Xia L.Y."/>
            <person name="Li J."/>
            <person name="Zhao F."/>
            <person name="Cao W.C."/>
        </authorList>
    </citation>
    <scope>NUCLEOTIDE SEQUENCE</scope>
    <source>
        <strain evidence="2">Rmic-2018</strain>
    </source>
</reference>
<keyword evidence="1" id="KW-0812">Transmembrane</keyword>
<gene>
    <name evidence="2" type="ORF">HPB51_026345</name>
</gene>
<organism evidence="2 3">
    <name type="scientific">Rhipicephalus microplus</name>
    <name type="common">Cattle tick</name>
    <name type="synonym">Boophilus microplus</name>
    <dbReference type="NCBI Taxonomy" id="6941"/>
    <lineage>
        <taxon>Eukaryota</taxon>
        <taxon>Metazoa</taxon>
        <taxon>Ecdysozoa</taxon>
        <taxon>Arthropoda</taxon>
        <taxon>Chelicerata</taxon>
        <taxon>Arachnida</taxon>
        <taxon>Acari</taxon>
        <taxon>Parasitiformes</taxon>
        <taxon>Ixodida</taxon>
        <taxon>Ixodoidea</taxon>
        <taxon>Ixodidae</taxon>
        <taxon>Rhipicephalinae</taxon>
        <taxon>Rhipicephalus</taxon>
        <taxon>Boophilus</taxon>
    </lineage>
</organism>
<comment type="caution">
    <text evidence="2">The sequence shown here is derived from an EMBL/GenBank/DDBJ whole genome shotgun (WGS) entry which is preliminary data.</text>
</comment>
<reference evidence="2" key="2">
    <citation type="submission" date="2021-09" db="EMBL/GenBank/DDBJ databases">
        <authorList>
            <person name="Jia N."/>
            <person name="Wang J."/>
            <person name="Shi W."/>
            <person name="Du L."/>
            <person name="Sun Y."/>
            <person name="Zhan W."/>
            <person name="Jiang J."/>
            <person name="Wang Q."/>
            <person name="Zhang B."/>
            <person name="Ji P."/>
            <person name="Sakyi L.B."/>
            <person name="Cui X."/>
            <person name="Yuan T."/>
            <person name="Jiang B."/>
            <person name="Yang W."/>
            <person name="Lam T.T.-Y."/>
            <person name="Chang Q."/>
            <person name="Ding S."/>
            <person name="Wang X."/>
            <person name="Zhu J."/>
            <person name="Ruan X."/>
            <person name="Zhao L."/>
            <person name="Wei J."/>
            <person name="Que T."/>
            <person name="Du C."/>
            <person name="Cheng J."/>
            <person name="Dai P."/>
            <person name="Han X."/>
            <person name="Huang E."/>
            <person name="Gao Y."/>
            <person name="Liu J."/>
            <person name="Shao H."/>
            <person name="Ye R."/>
            <person name="Li L."/>
            <person name="Wei W."/>
            <person name="Wang X."/>
            <person name="Wang C."/>
            <person name="Huo Q."/>
            <person name="Li W."/>
            <person name="Guo W."/>
            <person name="Chen H."/>
            <person name="Chen S."/>
            <person name="Zhou L."/>
            <person name="Zhou L."/>
            <person name="Ni X."/>
            <person name="Tian J."/>
            <person name="Zhou Y."/>
            <person name="Sheng Y."/>
            <person name="Liu T."/>
            <person name="Pan Y."/>
            <person name="Xia L."/>
            <person name="Li J."/>
            <person name="Zhao F."/>
            <person name="Cao W."/>
        </authorList>
    </citation>
    <scope>NUCLEOTIDE SEQUENCE</scope>
    <source>
        <strain evidence="2">Rmic-2018</strain>
        <tissue evidence="2">Larvae</tissue>
    </source>
</reference>